<sequence>MYFDNILLNTDRQLLQGTVVIEYDPTMNNILDTGDVVEAVGELGEALGDIWDEIFKEKEKLLDELAQAVSFGEQQNIISQINAVEVTIAQQIDAIPGRENLSAELQQELEDLKKDGNIATTEELSPQEIEQIKSANALLTRDCIAWLSSLGIHVKLQIISYFESMAKLKVLWFS</sequence>
<accession>A0A2Z4LRE4</accession>
<dbReference type="Proteomes" id="UP000248536">
    <property type="component" value="Chromosome"/>
</dbReference>
<proteinExistence type="predicted"/>
<dbReference type="EMBL" id="CP030104">
    <property type="protein sequence ID" value="AWX44289.1"/>
    <property type="molecule type" value="Genomic_DNA"/>
</dbReference>
<reference evidence="2 3" key="1">
    <citation type="submission" date="2018-06" db="EMBL/GenBank/DDBJ databases">
        <title>Spongiibacterium sp. HME9304 Genome sequencing and assembly.</title>
        <authorList>
            <person name="Kang H."/>
            <person name="Kim H."/>
            <person name="Joh K."/>
        </authorList>
    </citation>
    <scope>NUCLEOTIDE SEQUENCE [LARGE SCALE GENOMIC DNA]</scope>
    <source>
        <strain evidence="2 3">HME9304</strain>
    </source>
</reference>
<keyword evidence="3" id="KW-1185">Reference proteome</keyword>
<name>A0A2Z4LRE4_9FLAO</name>
<keyword evidence="1" id="KW-0175">Coiled coil</keyword>
<dbReference type="AlphaFoldDB" id="A0A2Z4LRE4"/>
<feature type="coiled-coil region" evidence="1">
    <location>
        <begin position="95"/>
        <end position="122"/>
    </location>
</feature>
<evidence type="ECO:0000256" key="1">
    <source>
        <dbReference type="SAM" id="Coils"/>
    </source>
</evidence>
<protein>
    <submittedName>
        <fullName evidence="2">Uncharacterized protein</fullName>
    </submittedName>
</protein>
<dbReference type="KEGG" id="spon:HME9304_01289"/>
<organism evidence="2 3">
    <name type="scientific">Flagellimonas maritima</name>
    <dbReference type="NCBI Taxonomy" id="1383885"/>
    <lineage>
        <taxon>Bacteria</taxon>
        <taxon>Pseudomonadati</taxon>
        <taxon>Bacteroidota</taxon>
        <taxon>Flavobacteriia</taxon>
        <taxon>Flavobacteriales</taxon>
        <taxon>Flavobacteriaceae</taxon>
        <taxon>Flagellimonas</taxon>
    </lineage>
</organism>
<evidence type="ECO:0000313" key="3">
    <source>
        <dbReference type="Proteomes" id="UP000248536"/>
    </source>
</evidence>
<evidence type="ECO:0000313" key="2">
    <source>
        <dbReference type="EMBL" id="AWX44289.1"/>
    </source>
</evidence>
<gene>
    <name evidence="2" type="ORF">HME9304_01289</name>
</gene>